<evidence type="ECO:0000256" key="1">
    <source>
        <dbReference type="SAM" id="MobiDB-lite"/>
    </source>
</evidence>
<gene>
    <name evidence="2" type="ORF">PG994_013655</name>
</gene>
<proteinExistence type="predicted"/>
<reference evidence="2 3" key="1">
    <citation type="submission" date="2023-01" db="EMBL/GenBank/DDBJ databases">
        <title>Analysis of 21 Apiospora genomes using comparative genomics revels a genus with tremendous synthesis potential of carbohydrate active enzymes and secondary metabolites.</title>
        <authorList>
            <person name="Sorensen T."/>
        </authorList>
    </citation>
    <scope>NUCLEOTIDE SEQUENCE [LARGE SCALE GENOMIC DNA]</scope>
    <source>
        <strain evidence="2 3">CBS 135458</strain>
    </source>
</reference>
<evidence type="ECO:0000313" key="2">
    <source>
        <dbReference type="EMBL" id="KAK8043172.1"/>
    </source>
</evidence>
<dbReference type="EMBL" id="JAQQWL010000013">
    <property type="protein sequence ID" value="KAK8043172.1"/>
    <property type="molecule type" value="Genomic_DNA"/>
</dbReference>
<dbReference type="Proteomes" id="UP001480595">
    <property type="component" value="Unassembled WGS sequence"/>
</dbReference>
<feature type="compositionally biased region" description="Basic and acidic residues" evidence="1">
    <location>
        <begin position="1"/>
        <end position="23"/>
    </location>
</feature>
<evidence type="ECO:0000313" key="3">
    <source>
        <dbReference type="Proteomes" id="UP001480595"/>
    </source>
</evidence>
<keyword evidence="3" id="KW-1185">Reference proteome</keyword>
<feature type="region of interest" description="Disordered" evidence="1">
    <location>
        <begin position="1"/>
        <end position="49"/>
    </location>
</feature>
<sequence>MHFRKPSEAKHHEDKAASSDMARRSVSLGTPGPTPFPPPKTATDISLPDSLGDFSSGISWDIPHLNDLDVRGSDFSEQGARSSALNQPPPSGTEGTGQAVKTDDEPLSNAIDIILARSRVYAPARRNEAQPWWTTRSAESTLAAERARRNLQDHLPPDGTELYFIYPKDGCSTQQTRSIDKHLEDSVDAYAMHRSNLFEGVLFWRAFLTASQLELIRAMPEVGKPSNEVP</sequence>
<dbReference type="GeneID" id="92098127"/>
<organism evidence="2 3">
    <name type="scientific">Apiospora phragmitis</name>
    <dbReference type="NCBI Taxonomy" id="2905665"/>
    <lineage>
        <taxon>Eukaryota</taxon>
        <taxon>Fungi</taxon>
        <taxon>Dikarya</taxon>
        <taxon>Ascomycota</taxon>
        <taxon>Pezizomycotina</taxon>
        <taxon>Sordariomycetes</taxon>
        <taxon>Xylariomycetidae</taxon>
        <taxon>Amphisphaeriales</taxon>
        <taxon>Apiosporaceae</taxon>
        <taxon>Apiospora</taxon>
    </lineage>
</organism>
<feature type="region of interest" description="Disordered" evidence="1">
    <location>
        <begin position="71"/>
        <end position="105"/>
    </location>
</feature>
<protein>
    <submittedName>
        <fullName evidence="2">Uncharacterized protein</fullName>
    </submittedName>
</protein>
<accession>A0ABR1T995</accession>
<name>A0ABR1T995_9PEZI</name>
<feature type="compositionally biased region" description="Polar residues" evidence="1">
    <location>
        <begin position="75"/>
        <end position="86"/>
    </location>
</feature>
<comment type="caution">
    <text evidence="2">The sequence shown here is derived from an EMBL/GenBank/DDBJ whole genome shotgun (WGS) entry which is preliminary data.</text>
</comment>
<dbReference type="RefSeq" id="XP_066710025.1">
    <property type="nucleotide sequence ID" value="XM_066865064.1"/>
</dbReference>